<name>A0A9Q7UWM8_9BURK</name>
<gene>
    <name evidence="2" type="ORF">CBM2636_20506</name>
</gene>
<sequence>MAQAWNSWLPIYDHNYHDYERRVSFSYAGIPRQQAGRAGSKHRKSGQGRAKAADIHAVRVPDYERNPSIQPMGLERRLAVAYTCRIQPS</sequence>
<dbReference type="EMBL" id="LT984813">
    <property type="protein sequence ID" value="SPD65980.1"/>
    <property type="molecule type" value="Genomic_DNA"/>
</dbReference>
<proteinExistence type="predicted"/>
<reference evidence="2 3" key="1">
    <citation type="submission" date="2018-01" db="EMBL/GenBank/DDBJ databases">
        <authorList>
            <person name="Clerissi C."/>
        </authorList>
    </citation>
    <scope>NUCLEOTIDE SEQUENCE [LARGE SCALE GENOMIC DNA]</scope>
    <source>
        <strain evidence="2">Cupriavidus taiwanensis SWF 66322</strain>
    </source>
</reference>
<organism evidence="2 3">
    <name type="scientific">Cupriavidus taiwanensis</name>
    <dbReference type="NCBI Taxonomy" id="164546"/>
    <lineage>
        <taxon>Bacteria</taxon>
        <taxon>Pseudomonadati</taxon>
        <taxon>Pseudomonadota</taxon>
        <taxon>Betaproteobacteria</taxon>
        <taxon>Burkholderiales</taxon>
        <taxon>Burkholderiaceae</taxon>
        <taxon>Cupriavidus</taxon>
    </lineage>
</organism>
<feature type="region of interest" description="Disordered" evidence="1">
    <location>
        <begin position="34"/>
        <end position="53"/>
    </location>
</feature>
<evidence type="ECO:0000313" key="3">
    <source>
        <dbReference type="Proteomes" id="UP000254259"/>
    </source>
</evidence>
<accession>A0A9Q7UWM8</accession>
<evidence type="ECO:0000256" key="1">
    <source>
        <dbReference type="SAM" id="MobiDB-lite"/>
    </source>
</evidence>
<evidence type="ECO:0000313" key="2">
    <source>
        <dbReference type="EMBL" id="SPD65980.1"/>
    </source>
</evidence>
<dbReference type="Proteomes" id="UP000254259">
    <property type="component" value="Chromosome CBM2636"/>
</dbReference>
<dbReference type="AlphaFoldDB" id="A0A9Q7UWM8"/>
<protein>
    <submittedName>
        <fullName evidence="2">Uncharacterized protein</fullName>
    </submittedName>
</protein>